<dbReference type="OrthoDB" id="2021103at2759"/>
<dbReference type="GO" id="GO:0005634">
    <property type="term" value="C:nucleus"/>
    <property type="evidence" value="ECO:0007669"/>
    <property type="project" value="UniProtKB-SubCell"/>
</dbReference>
<dbReference type="InterPro" id="IPR001594">
    <property type="entry name" value="Palmitoyltrfase_DHHC"/>
</dbReference>
<feature type="transmembrane region" description="Helical" evidence="13">
    <location>
        <begin position="791"/>
        <end position="813"/>
    </location>
</feature>
<evidence type="ECO:0000256" key="4">
    <source>
        <dbReference type="ARBA" id="ARBA00022692"/>
    </source>
</evidence>
<dbReference type="InterPro" id="IPR044810">
    <property type="entry name" value="WRKY_plant"/>
</dbReference>
<keyword evidence="16" id="KW-1185">Reference proteome</keyword>
<feature type="compositionally biased region" description="Polar residues" evidence="12">
    <location>
        <begin position="324"/>
        <end position="342"/>
    </location>
</feature>
<dbReference type="SUPFAM" id="SSF118290">
    <property type="entry name" value="WRKY DNA-binding domain"/>
    <property type="match status" value="2"/>
</dbReference>
<dbReference type="SMART" id="SM00774">
    <property type="entry name" value="WRKY"/>
    <property type="match status" value="2"/>
</dbReference>
<proteinExistence type="inferred from homology"/>
<feature type="transmembrane region" description="Helical" evidence="13">
    <location>
        <begin position="906"/>
        <end position="925"/>
    </location>
</feature>
<dbReference type="FunFam" id="2.20.25.80:FF:000001">
    <property type="entry name" value="WRKY transcription factor 33"/>
    <property type="match status" value="1"/>
</dbReference>
<keyword evidence="9 13" id="KW-0472">Membrane</keyword>
<evidence type="ECO:0000256" key="7">
    <source>
        <dbReference type="ARBA" id="ARBA00023015"/>
    </source>
</evidence>
<evidence type="ECO:0000313" key="15">
    <source>
        <dbReference type="EMBL" id="URE43573.1"/>
    </source>
</evidence>
<comment type="similarity">
    <text evidence="3">Belongs to the DHHC palmitoyltransferase family.</text>
</comment>
<evidence type="ECO:0000256" key="3">
    <source>
        <dbReference type="ARBA" id="ARBA00008574"/>
    </source>
</evidence>
<feature type="transmembrane region" description="Helical" evidence="13">
    <location>
        <begin position="697"/>
        <end position="716"/>
    </location>
</feature>
<feature type="domain" description="WRKY" evidence="14">
    <location>
        <begin position="425"/>
        <end position="490"/>
    </location>
</feature>
<evidence type="ECO:0000256" key="8">
    <source>
        <dbReference type="ARBA" id="ARBA00023125"/>
    </source>
</evidence>
<protein>
    <submittedName>
        <fullName evidence="15">DHHC palmitoyltransferase</fullName>
    </submittedName>
</protein>
<keyword evidence="10" id="KW-0804">Transcription</keyword>
<dbReference type="PROSITE" id="PS50216">
    <property type="entry name" value="DHHC"/>
    <property type="match status" value="1"/>
</dbReference>
<reference evidence="15" key="1">
    <citation type="submission" date="2022-05" db="EMBL/GenBank/DDBJ databases">
        <title>The Musa troglodytarum L. genome provides insights into the mechanism of non-climacteric behaviour and enrichment of carotenoids.</title>
        <authorList>
            <person name="Wang J."/>
        </authorList>
    </citation>
    <scope>NUCLEOTIDE SEQUENCE</scope>
    <source>
        <tissue evidence="15">Leaf</tissue>
    </source>
</reference>
<evidence type="ECO:0000256" key="6">
    <source>
        <dbReference type="ARBA" id="ARBA00022989"/>
    </source>
</evidence>
<dbReference type="Proteomes" id="UP001055439">
    <property type="component" value="Chromosome 9"/>
</dbReference>
<dbReference type="GO" id="GO:0003700">
    <property type="term" value="F:DNA-binding transcription factor activity"/>
    <property type="evidence" value="ECO:0007669"/>
    <property type="project" value="InterPro"/>
</dbReference>
<accession>A0A9E7I6J9</accession>
<dbReference type="InterPro" id="IPR036576">
    <property type="entry name" value="WRKY_dom_sf"/>
</dbReference>
<dbReference type="PANTHER" id="PTHR31221:SF130">
    <property type="entry name" value="WRKY TRANSCRIPTION FACTOR 3-RELATED"/>
    <property type="match status" value="1"/>
</dbReference>
<dbReference type="Pfam" id="PF01529">
    <property type="entry name" value="DHHC"/>
    <property type="match status" value="1"/>
</dbReference>
<dbReference type="GO" id="GO:0016020">
    <property type="term" value="C:membrane"/>
    <property type="evidence" value="ECO:0007669"/>
    <property type="project" value="UniProtKB-SubCell"/>
</dbReference>
<evidence type="ECO:0000256" key="13">
    <source>
        <dbReference type="SAM" id="Phobius"/>
    </source>
</evidence>
<feature type="transmembrane region" description="Helical" evidence="13">
    <location>
        <begin position="875"/>
        <end position="900"/>
    </location>
</feature>
<gene>
    <name evidence="15" type="ORF">MUK42_14375</name>
</gene>
<feature type="region of interest" description="Disordered" evidence="12">
    <location>
        <begin position="307"/>
        <end position="401"/>
    </location>
</feature>
<evidence type="ECO:0000256" key="5">
    <source>
        <dbReference type="ARBA" id="ARBA00022737"/>
    </source>
</evidence>
<keyword evidence="11" id="KW-0539">Nucleus</keyword>
<dbReference type="GO" id="GO:0043565">
    <property type="term" value="F:sequence-specific DNA binding"/>
    <property type="evidence" value="ECO:0007669"/>
    <property type="project" value="InterPro"/>
</dbReference>
<evidence type="ECO:0000256" key="1">
    <source>
        <dbReference type="ARBA" id="ARBA00004123"/>
    </source>
</evidence>
<organism evidence="15 16">
    <name type="scientific">Musa troglodytarum</name>
    <name type="common">fe'i banana</name>
    <dbReference type="NCBI Taxonomy" id="320322"/>
    <lineage>
        <taxon>Eukaryota</taxon>
        <taxon>Viridiplantae</taxon>
        <taxon>Streptophyta</taxon>
        <taxon>Embryophyta</taxon>
        <taxon>Tracheophyta</taxon>
        <taxon>Spermatophyta</taxon>
        <taxon>Magnoliopsida</taxon>
        <taxon>Liliopsida</taxon>
        <taxon>Zingiberales</taxon>
        <taxon>Musaceae</taxon>
        <taxon>Musa</taxon>
    </lineage>
</organism>
<keyword evidence="6 13" id="KW-1133">Transmembrane helix</keyword>
<name>A0A9E7I6J9_9LILI</name>
<feature type="compositionally biased region" description="Basic and acidic residues" evidence="12">
    <location>
        <begin position="381"/>
        <end position="401"/>
    </location>
</feature>
<feature type="compositionally biased region" description="Gly residues" evidence="12">
    <location>
        <begin position="1"/>
        <end position="15"/>
    </location>
</feature>
<feature type="compositionally biased region" description="Gly residues" evidence="12">
    <location>
        <begin position="115"/>
        <end position="128"/>
    </location>
</feature>
<feature type="transmembrane region" description="Helical" evidence="13">
    <location>
        <begin position="945"/>
        <end position="975"/>
    </location>
</feature>
<dbReference type="GO" id="GO:0016409">
    <property type="term" value="F:palmitoyltransferase activity"/>
    <property type="evidence" value="ECO:0007669"/>
    <property type="project" value="InterPro"/>
</dbReference>
<feature type="compositionally biased region" description="Low complexity" evidence="12">
    <location>
        <begin position="353"/>
        <end position="362"/>
    </location>
</feature>
<evidence type="ECO:0000313" key="16">
    <source>
        <dbReference type="Proteomes" id="UP001055439"/>
    </source>
</evidence>
<dbReference type="InterPro" id="IPR003657">
    <property type="entry name" value="WRKY_dom"/>
</dbReference>
<dbReference type="EMBL" id="CP097511">
    <property type="protein sequence ID" value="URE43573.1"/>
    <property type="molecule type" value="Genomic_DNA"/>
</dbReference>
<sequence length="1309" mass="142733">MAESGAGGGAGGGDGTSAAAGAGKPPRPTITLPPRSALESLFHGGGGGGISEVSPGPLTLVSSFFADDPESECRSFTQLLVGAMNSPASAARWPAGITEEKEKVMESGSEDGGTERGSGGSDGGGGSGLVRLGQNLPASLAVSQTQAFAIPPGLSPASLLDSPGFFSSGLGTFGVSQQEALAQVTAQASDSQYCMLSQAEYPSTFVATSSSQQPIQEISTLNPNSAAYESAGVPHSDQISQPMAITVDKPADDGYNWRKYGQKMVKGSEYPRSYYKCSHSNCPVKKKVEHSLDGQITEIIYKGQHNHKRPVLNKRSKEGGIFHSGSNEITETVNNPTTSESASHGHLGNLRRSSGTTAATSSFKRDRESDYSAPQQLSGSYDREEASEIRKDGGDGHDADAKRMNVSVSSQTASTEPKVVVQTTSEVDLLDDGYRWRKYGQKVVKGNPNPRSYYKCTYHGCTVRKHIERAATDPKAVITTYEGKHNHDVPFARNSNHNMAGAGAASSTVQSNNQGFFRTTNFRNNDQRPVAVLQLKEEHEITYSSNTNQIFRPPARKVRKTRNPTAHCFAPDVGTSLDLWFLKRHSSFPLPSSSSSSQQQQLLPHPFAFHREKRFSGKEHVLHFFLGWILVSPSQNLQQSTTGSLEMRKHGWQLPYHPLQACSICCPFVVAIAVFLALGFAFYVFFVPFVPTKPFQCVMMGLYTPLVTCVFCLYVWCAATDPGDPGIFRCKKNLKVEGYREQILSKESKQEGSTNQLNVETTAQKQFEGSKDSDYTRGELHSKHESEGLPYYSVPCLAVLLSWCGMSCMCNWCQSHEKSSEQQMGEEGMFYCSLCEVEVLKNSKHCRVCDKCVDGFDHHCRWINNCIGRKNYRRFFILMASALLLVSTSPFLVISVGVRLHALSTLGQLILQWLIGILVLIFCFLERKHFSAEIISKLGSSFSLVPFVVVVASCTCLAMVATLPLAQLLFFHILLIKKGISTYDYIIALREQEQEQELEQHAVGEPQSPQMSQVSSFTGLSSASSFNAFHRGAWCTPPRLFLEDQFDVVPPEPGTSMNHISKKMIAEEPVRKRNAGKVKISPWTLARLNAEEVSKAAAQAKKKSKILQPIVRREILLGHDTDGSIGSSSGRMVLWPDNRRQMNKIGRIPVDLPLEPLAKISDSATDSNVGDLVPETSTSLAPLQLEARSAFRPNISISSARVVASSPDSSLGSPDLHPFRMSLSGAEEVQGLSSQSVLGTVAPKAIQLSRSTSDGYEASGGEDSDRIPSRIVHRCSNWASIALGAEHGQMEHDLKFTSSVSLQSYMKSQ</sequence>
<feature type="transmembrane region" description="Helical" evidence="13">
    <location>
        <begin position="668"/>
        <end position="690"/>
    </location>
</feature>
<keyword evidence="8" id="KW-0238">DNA-binding</keyword>
<evidence type="ECO:0000256" key="12">
    <source>
        <dbReference type="SAM" id="MobiDB-lite"/>
    </source>
</evidence>
<dbReference type="PROSITE" id="PS50811">
    <property type="entry name" value="WRKY"/>
    <property type="match status" value="2"/>
</dbReference>
<comment type="subcellular location">
    <subcellularLocation>
        <location evidence="2">Membrane</location>
        <topology evidence="2">Multi-pass membrane protein</topology>
    </subcellularLocation>
    <subcellularLocation>
        <location evidence="1">Nucleus</location>
    </subcellularLocation>
</comment>
<evidence type="ECO:0000256" key="11">
    <source>
        <dbReference type="ARBA" id="ARBA00023242"/>
    </source>
</evidence>
<evidence type="ECO:0000256" key="10">
    <source>
        <dbReference type="ARBA" id="ARBA00023163"/>
    </source>
</evidence>
<keyword evidence="5" id="KW-0677">Repeat</keyword>
<feature type="region of interest" description="Disordered" evidence="12">
    <location>
        <begin position="102"/>
        <end position="129"/>
    </location>
</feature>
<evidence type="ECO:0000256" key="2">
    <source>
        <dbReference type="ARBA" id="ARBA00004141"/>
    </source>
</evidence>
<feature type="domain" description="WRKY" evidence="14">
    <location>
        <begin position="252"/>
        <end position="310"/>
    </location>
</feature>
<evidence type="ECO:0000256" key="9">
    <source>
        <dbReference type="ARBA" id="ARBA00023136"/>
    </source>
</evidence>
<dbReference type="Gene3D" id="2.20.25.80">
    <property type="entry name" value="WRKY domain"/>
    <property type="match status" value="2"/>
</dbReference>
<keyword evidence="7" id="KW-0805">Transcription regulation</keyword>
<dbReference type="Pfam" id="PF03106">
    <property type="entry name" value="WRKY"/>
    <property type="match status" value="2"/>
</dbReference>
<evidence type="ECO:0000259" key="14">
    <source>
        <dbReference type="PROSITE" id="PS50811"/>
    </source>
</evidence>
<dbReference type="FunFam" id="2.20.25.80:FF:000006">
    <property type="entry name" value="WRKY transcription factor"/>
    <property type="match status" value="1"/>
</dbReference>
<feature type="region of interest" description="Disordered" evidence="12">
    <location>
        <begin position="1"/>
        <end position="54"/>
    </location>
</feature>
<dbReference type="PANTHER" id="PTHR31221">
    <property type="entry name" value="WRKY TRANSCRIPTION FACTOR PROTEIN 1-RELATED"/>
    <property type="match status" value="1"/>
</dbReference>
<keyword evidence="4 13" id="KW-0812">Transmembrane</keyword>